<sequence>MSTSNVSLDIVSSKMSTETKEEDDNMSRVNLEKARIPTSHNPSRKMMGEGTKFPADIVDCAEEDLEAWLKNEGMRIMDMGKDAFNHAMMRVIS</sequence>
<evidence type="ECO:0000313" key="3">
    <source>
        <dbReference type="Proteomes" id="UP001396334"/>
    </source>
</evidence>
<name>A0ABR1ZNF5_9ROSI</name>
<evidence type="ECO:0000313" key="2">
    <source>
        <dbReference type="EMBL" id="KAK8482159.1"/>
    </source>
</evidence>
<comment type="caution">
    <text evidence="2">The sequence shown here is derived from an EMBL/GenBank/DDBJ whole genome shotgun (WGS) entry which is preliminary data.</text>
</comment>
<organism evidence="2 3">
    <name type="scientific">Hibiscus sabdariffa</name>
    <name type="common">roselle</name>
    <dbReference type="NCBI Taxonomy" id="183260"/>
    <lineage>
        <taxon>Eukaryota</taxon>
        <taxon>Viridiplantae</taxon>
        <taxon>Streptophyta</taxon>
        <taxon>Embryophyta</taxon>
        <taxon>Tracheophyta</taxon>
        <taxon>Spermatophyta</taxon>
        <taxon>Magnoliopsida</taxon>
        <taxon>eudicotyledons</taxon>
        <taxon>Gunneridae</taxon>
        <taxon>Pentapetalae</taxon>
        <taxon>rosids</taxon>
        <taxon>malvids</taxon>
        <taxon>Malvales</taxon>
        <taxon>Malvaceae</taxon>
        <taxon>Malvoideae</taxon>
        <taxon>Hibiscus</taxon>
    </lineage>
</organism>
<feature type="region of interest" description="Disordered" evidence="1">
    <location>
        <begin position="1"/>
        <end position="26"/>
    </location>
</feature>
<accession>A0ABR1ZNF5</accession>
<evidence type="ECO:0000256" key="1">
    <source>
        <dbReference type="SAM" id="MobiDB-lite"/>
    </source>
</evidence>
<dbReference type="EMBL" id="JBBPBN010000811">
    <property type="protein sequence ID" value="KAK8482159.1"/>
    <property type="molecule type" value="Genomic_DNA"/>
</dbReference>
<dbReference type="Proteomes" id="UP001396334">
    <property type="component" value="Unassembled WGS sequence"/>
</dbReference>
<proteinExistence type="predicted"/>
<reference evidence="2 3" key="1">
    <citation type="journal article" date="2024" name="G3 (Bethesda)">
        <title>Genome assembly of Hibiscus sabdariffa L. provides insights into metabolisms of medicinal natural products.</title>
        <authorList>
            <person name="Kim T."/>
        </authorList>
    </citation>
    <scope>NUCLEOTIDE SEQUENCE [LARGE SCALE GENOMIC DNA]</scope>
    <source>
        <strain evidence="2">TK-2024</strain>
        <tissue evidence="2">Old leaves</tissue>
    </source>
</reference>
<gene>
    <name evidence="2" type="ORF">V6N11_027613</name>
</gene>
<protein>
    <submittedName>
        <fullName evidence="2">Uncharacterized protein</fullName>
    </submittedName>
</protein>
<keyword evidence="3" id="KW-1185">Reference proteome</keyword>